<proteinExistence type="predicted"/>
<protein>
    <submittedName>
        <fullName evidence="1">Uncharacterized protein</fullName>
    </submittedName>
</protein>
<sequence>MELISPHNLPSDFQLDKVWETQIGLVYFFNDLVVFEAHEGVIVSYKTAFSVLEEGINYLGEKNWSFVSNRVNSYSIKPMDYKYLHNISSLKSVAVVYYNEIAKSNAIMESKFCKKPFKVFDNLLEAAVWGKGFLIV</sequence>
<evidence type="ECO:0000313" key="1">
    <source>
        <dbReference type="EMBL" id="MDN3724044.1"/>
    </source>
</evidence>
<keyword evidence="2" id="KW-1185">Reference proteome</keyword>
<accession>A0ABT8DH11</accession>
<organism evidence="1 2">
    <name type="scientific">Aequorivita aurantiaca</name>
    <dbReference type="NCBI Taxonomy" id="3053356"/>
    <lineage>
        <taxon>Bacteria</taxon>
        <taxon>Pseudomonadati</taxon>
        <taxon>Bacteroidota</taxon>
        <taxon>Flavobacteriia</taxon>
        <taxon>Flavobacteriales</taxon>
        <taxon>Flavobacteriaceae</taxon>
        <taxon>Aequorivita</taxon>
    </lineage>
</organism>
<dbReference type="EMBL" id="JAUGQQ010000003">
    <property type="protein sequence ID" value="MDN3724044.1"/>
    <property type="molecule type" value="Genomic_DNA"/>
</dbReference>
<dbReference type="Proteomes" id="UP001244787">
    <property type="component" value="Unassembled WGS sequence"/>
</dbReference>
<evidence type="ECO:0000313" key="2">
    <source>
        <dbReference type="Proteomes" id="UP001244787"/>
    </source>
</evidence>
<comment type="caution">
    <text evidence="1">The sequence shown here is derived from an EMBL/GenBank/DDBJ whole genome shotgun (WGS) entry which is preliminary data.</text>
</comment>
<name>A0ABT8DH11_9FLAO</name>
<gene>
    <name evidence="1" type="ORF">QRD02_06590</name>
</gene>
<reference evidence="1 2" key="1">
    <citation type="submission" date="2023-06" db="EMBL/GenBank/DDBJ databases">
        <authorList>
            <person name="Ye Y.-Q."/>
            <person name="Du Z.-J."/>
        </authorList>
    </citation>
    <scope>NUCLEOTIDE SEQUENCE [LARGE SCALE GENOMIC DNA]</scope>
    <source>
        <strain evidence="1 2">SDUM287046</strain>
    </source>
</reference>
<dbReference type="RefSeq" id="WP_290254137.1">
    <property type="nucleotide sequence ID" value="NZ_JAUGQQ010000003.1"/>
</dbReference>